<feature type="binding site" evidence="7 8">
    <location>
        <position position="32"/>
    </location>
    <ligand>
        <name>S-adenosyl-L-methionine</name>
        <dbReference type="ChEBI" id="CHEBI:59789"/>
    </ligand>
</feature>
<evidence type="ECO:0000256" key="5">
    <source>
        <dbReference type="ARBA" id="ARBA00022691"/>
    </source>
</evidence>
<dbReference type="Gene3D" id="1.10.8.100">
    <property type="entry name" value="Ribosomal RNA adenine dimethylase-like, domain 2"/>
    <property type="match status" value="1"/>
</dbReference>
<keyword evidence="2 7" id="KW-0698">rRNA processing</keyword>
<dbReference type="GO" id="GO:0005829">
    <property type="term" value="C:cytosol"/>
    <property type="evidence" value="ECO:0007669"/>
    <property type="project" value="TreeGrafter"/>
</dbReference>
<feature type="binding site" evidence="7 8">
    <location>
        <position position="126"/>
    </location>
    <ligand>
        <name>S-adenosyl-L-methionine</name>
        <dbReference type="ChEBI" id="CHEBI:59789"/>
    </ligand>
</feature>
<feature type="binding site" evidence="7 8">
    <location>
        <position position="78"/>
    </location>
    <ligand>
        <name>S-adenosyl-L-methionine</name>
        <dbReference type="ChEBI" id="CHEBI:59789"/>
    </ligand>
</feature>
<keyword evidence="1 7" id="KW-0963">Cytoplasm</keyword>
<evidence type="ECO:0000259" key="9">
    <source>
        <dbReference type="SMART" id="SM00650"/>
    </source>
</evidence>
<proteinExistence type="inferred from homology"/>
<keyword evidence="6 7" id="KW-0694">RNA-binding</keyword>
<dbReference type="Gene3D" id="3.40.50.150">
    <property type="entry name" value="Vaccinia Virus protein VP39"/>
    <property type="match status" value="1"/>
</dbReference>
<feature type="binding site" evidence="7 8">
    <location>
        <position position="103"/>
    </location>
    <ligand>
        <name>S-adenosyl-L-methionine</name>
        <dbReference type="ChEBI" id="CHEBI:59789"/>
    </ligand>
</feature>
<dbReference type="PANTHER" id="PTHR11727:SF7">
    <property type="entry name" value="DIMETHYLADENOSINE TRANSFERASE-RELATED"/>
    <property type="match status" value="1"/>
</dbReference>
<dbReference type="FunFam" id="1.10.8.100:FF:000001">
    <property type="entry name" value="Ribosomal RNA small subunit methyltransferase A"/>
    <property type="match status" value="1"/>
</dbReference>
<evidence type="ECO:0000256" key="6">
    <source>
        <dbReference type="ARBA" id="ARBA00022884"/>
    </source>
</evidence>
<dbReference type="AlphaFoldDB" id="A0A174ITA8"/>
<dbReference type="SUPFAM" id="SSF53335">
    <property type="entry name" value="S-adenosyl-L-methionine-dependent methyltransferases"/>
    <property type="match status" value="1"/>
</dbReference>
<comment type="catalytic activity">
    <reaction evidence="7">
        <text>adenosine(1518)/adenosine(1519) in 16S rRNA + 4 S-adenosyl-L-methionine = N(6)-dimethyladenosine(1518)/N(6)-dimethyladenosine(1519) in 16S rRNA + 4 S-adenosyl-L-homocysteine + 4 H(+)</text>
        <dbReference type="Rhea" id="RHEA:19609"/>
        <dbReference type="Rhea" id="RHEA-COMP:10232"/>
        <dbReference type="Rhea" id="RHEA-COMP:10233"/>
        <dbReference type="ChEBI" id="CHEBI:15378"/>
        <dbReference type="ChEBI" id="CHEBI:57856"/>
        <dbReference type="ChEBI" id="CHEBI:59789"/>
        <dbReference type="ChEBI" id="CHEBI:74411"/>
        <dbReference type="ChEBI" id="CHEBI:74493"/>
        <dbReference type="EC" id="2.1.1.182"/>
    </reaction>
</comment>
<reference evidence="10 11" key="1">
    <citation type="submission" date="2015-09" db="EMBL/GenBank/DDBJ databases">
        <authorList>
            <consortium name="Pathogen Informatics"/>
        </authorList>
    </citation>
    <scope>NUCLEOTIDE SEQUENCE [LARGE SCALE GENOMIC DNA]</scope>
    <source>
        <strain evidence="10 11">2789STDY5834902</strain>
    </source>
</reference>
<accession>A0A174ITA8</accession>
<sequence length="286" mass="30797">MTTSPLANPTATRELLEEFGLATKHRLGQNFLIDNHVIERICELAELAGDERVLEVGPGCGTLTLALLQEAACVTSIEADPELEPVLDAHAADYANFRFIMGDALKVGPEQIEQAAGGEPTVFVANLPYNVAATIILQFFQTMPALKRAVVMVQKEVADRIAAVPGNKTYGGYTAKLGLYAQVTGRFEVPPRCFMPAPHVDSAVVRIDRVDGVVPEGLDREFVARVIDAAFAQRRKTIRNSMSANGFAKDVLDAAFEACGIAPTTRAETLGVADFVCLARELSHDA</sequence>
<evidence type="ECO:0000313" key="11">
    <source>
        <dbReference type="Proteomes" id="UP000095454"/>
    </source>
</evidence>
<evidence type="ECO:0000313" key="10">
    <source>
        <dbReference type="EMBL" id="CUO88140.1"/>
    </source>
</evidence>
<dbReference type="RefSeq" id="WP_055250524.1">
    <property type="nucleotide sequence ID" value="NZ_CABIXX010000004.1"/>
</dbReference>
<dbReference type="PROSITE" id="PS51689">
    <property type="entry name" value="SAM_RNA_A_N6_MT"/>
    <property type="match status" value="1"/>
</dbReference>
<dbReference type="EMBL" id="CZAQ01000004">
    <property type="protein sequence ID" value="CUO88140.1"/>
    <property type="molecule type" value="Genomic_DNA"/>
</dbReference>
<dbReference type="Pfam" id="PF00398">
    <property type="entry name" value="RrnaAD"/>
    <property type="match status" value="1"/>
</dbReference>
<keyword evidence="4 7" id="KW-0808">Transferase</keyword>
<organism evidence="10 11">
    <name type="scientific">Collinsella aerofaciens</name>
    <dbReference type="NCBI Taxonomy" id="74426"/>
    <lineage>
        <taxon>Bacteria</taxon>
        <taxon>Bacillati</taxon>
        <taxon>Actinomycetota</taxon>
        <taxon>Coriobacteriia</taxon>
        <taxon>Coriobacteriales</taxon>
        <taxon>Coriobacteriaceae</taxon>
        <taxon>Collinsella</taxon>
    </lineage>
</organism>
<dbReference type="CDD" id="cd02440">
    <property type="entry name" value="AdoMet_MTases"/>
    <property type="match status" value="1"/>
</dbReference>
<protein>
    <recommendedName>
        <fullName evidence="7">Ribosomal RNA small subunit methyltransferase A</fullName>
        <ecNumber evidence="7">2.1.1.182</ecNumber>
    </recommendedName>
    <alternativeName>
        <fullName evidence="7">16S rRNA (adenine(1518)-N(6)/adenine(1519)-N(6))-dimethyltransferase</fullName>
    </alternativeName>
    <alternativeName>
        <fullName evidence="7">16S rRNA dimethyladenosine transferase</fullName>
    </alternativeName>
    <alternativeName>
        <fullName evidence="7">16S rRNA dimethylase</fullName>
    </alternativeName>
    <alternativeName>
        <fullName evidence="7">S-adenosylmethionine-6-N', N'-adenosyl(rRNA) dimethyltransferase</fullName>
    </alternativeName>
</protein>
<evidence type="ECO:0000256" key="7">
    <source>
        <dbReference type="HAMAP-Rule" id="MF_00607"/>
    </source>
</evidence>
<feature type="binding site" evidence="7 8">
    <location>
        <position position="57"/>
    </location>
    <ligand>
        <name>S-adenosyl-L-methionine</name>
        <dbReference type="ChEBI" id="CHEBI:59789"/>
    </ligand>
</feature>
<dbReference type="InterPro" id="IPR020596">
    <property type="entry name" value="rRNA_Ade_Mease_Trfase_CS"/>
</dbReference>
<evidence type="ECO:0000256" key="2">
    <source>
        <dbReference type="ARBA" id="ARBA00022552"/>
    </source>
</evidence>
<gene>
    <name evidence="7 10" type="primary">rsmA</name>
    <name evidence="7" type="synonym">ksgA</name>
    <name evidence="10" type="ORF">ERS852514_00379</name>
</gene>
<dbReference type="InterPro" id="IPR001737">
    <property type="entry name" value="KsgA/Erm"/>
</dbReference>
<feature type="binding site" evidence="7 8">
    <location>
        <position position="30"/>
    </location>
    <ligand>
        <name>S-adenosyl-L-methionine</name>
        <dbReference type="ChEBI" id="CHEBI:59789"/>
    </ligand>
</feature>
<dbReference type="GO" id="GO:0052908">
    <property type="term" value="F:16S rRNA (adenine(1518)-N(6)/adenine(1519)-N(6))-dimethyltransferase activity"/>
    <property type="evidence" value="ECO:0007669"/>
    <property type="project" value="UniProtKB-EC"/>
</dbReference>
<dbReference type="FunFam" id="3.40.50.150:FF:000023">
    <property type="entry name" value="Ribosomal RNA small subunit methyltransferase A"/>
    <property type="match status" value="1"/>
</dbReference>
<dbReference type="InterPro" id="IPR020598">
    <property type="entry name" value="rRNA_Ade_methylase_Trfase_N"/>
</dbReference>
<keyword evidence="5 7" id="KW-0949">S-adenosyl-L-methionine</keyword>
<evidence type="ECO:0000256" key="8">
    <source>
        <dbReference type="PROSITE-ProRule" id="PRU01026"/>
    </source>
</evidence>
<evidence type="ECO:0000256" key="3">
    <source>
        <dbReference type="ARBA" id="ARBA00022603"/>
    </source>
</evidence>
<keyword evidence="3 7" id="KW-0489">Methyltransferase</keyword>
<dbReference type="HAMAP" id="MF_00607">
    <property type="entry name" value="16SrRNA_methyltr_A"/>
    <property type="match status" value="1"/>
</dbReference>
<dbReference type="SMART" id="SM00650">
    <property type="entry name" value="rADc"/>
    <property type="match status" value="1"/>
</dbReference>
<dbReference type="PANTHER" id="PTHR11727">
    <property type="entry name" value="DIMETHYLADENOSINE TRANSFERASE"/>
    <property type="match status" value="1"/>
</dbReference>
<comment type="function">
    <text evidence="7">Specifically dimethylates two adjacent adenosines (A1518 and A1519) in the loop of a conserved hairpin near the 3'-end of 16S rRNA in the 30S particle. May play a critical role in biogenesis of 30S subunits.</text>
</comment>
<comment type="subcellular location">
    <subcellularLocation>
        <location evidence="7">Cytoplasm</location>
    </subcellularLocation>
</comment>
<comment type="similarity">
    <text evidence="7">Belongs to the class I-like SAM-binding methyltransferase superfamily. rRNA adenine N(6)-methyltransferase family. RsmA subfamily.</text>
</comment>
<dbReference type="InterPro" id="IPR011530">
    <property type="entry name" value="rRNA_adenine_dimethylase"/>
</dbReference>
<evidence type="ECO:0000256" key="1">
    <source>
        <dbReference type="ARBA" id="ARBA00022490"/>
    </source>
</evidence>
<dbReference type="InterPro" id="IPR029063">
    <property type="entry name" value="SAM-dependent_MTases_sf"/>
</dbReference>
<dbReference type="NCBIfam" id="TIGR00755">
    <property type="entry name" value="ksgA"/>
    <property type="match status" value="1"/>
</dbReference>
<name>A0A174ITA8_9ACTN</name>
<dbReference type="InterPro" id="IPR023165">
    <property type="entry name" value="rRNA_Ade_diMease-like_C"/>
</dbReference>
<feature type="domain" description="Ribosomal RNA adenine methylase transferase N-terminal" evidence="9">
    <location>
        <begin position="37"/>
        <end position="211"/>
    </location>
</feature>
<dbReference type="GO" id="GO:0003723">
    <property type="term" value="F:RNA binding"/>
    <property type="evidence" value="ECO:0007669"/>
    <property type="project" value="UniProtKB-UniRule"/>
</dbReference>
<evidence type="ECO:0000256" key="4">
    <source>
        <dbReference type="ARBA" id="ARBA00022679"/>
    </source>
</evidence>
<dbReference type="EC" id="2.1.1.182" evidence="7"/>
<dbReference type="PROSITE" id="PS01131">
    <property type="entry name" value="RRNA_A_DIMETH"/>
    <property type="match status" value="1"/>
</dbReference>
<dbReference type="Proteomes" id="UP000095454">
    <property type="component" value="Unassembled WGS sequence"/>
</dbReference>